<dbReference type="Proteomes" id="UP001310022">
    <property type="component" value="Unassembled WGS sequence"/>
</dbReference>
<feature type="transmembrane region" description="Helical" evidence="5">
    <location>
        <begin position="173"/>
        <end position="190"/>
    </location>
</feature>
<dbReference type="InterPro" id="IPR030192">
    <property type="entry name" value="YbdG"/>
</dbReference>
<dbReference type="SUPFAM" id="SSF50182">
    <property type="entry name" value="Sm-like ribonucleoproteins"/>
    <property type="match status" value="1"/>
</dbReference>
<organism evidence="7 8">
    <name type="scientific">Persicobacter diffluens</name>
    <dbReference type="NCBI Taxonomy" id="981"/>
    <lineage>
        <taxon>Bacteria</taxon>
        <taxon>Pseudomonadati</taxon>
        <taxon>Bacteroidota</taxon>
        <taxon>Cytophagia</taxon>
        <taxon>Cytophagales</taxon>
        <taxon>Persicobacteraceae</taxon>
        <taxon>Persicobacter</taxon>
    </lineage>
</organism>
<protein>
    <submittedName>
        <fullName evidence="7">Membrane protein</fullName>
    </submittedName>
</protein>
<evidence type="ECO:0000313" key="7">
    <source>
        <dbReference type="EMBL" id="GJM63853.1"/>
    </source>
</evidence>
<reference evidence="7 8" key="1">
    <citation type="submission" date="2021-12" db="EMBL/GenBank/DDBJ databases">
        <title>Genome sequencing of bacteria with rrn-lacking chromosome and rrn-plasmid.</title>
        <authorList>
            <person name="Anda M."/>
            <person name="Iwasaki W."/>
        </authorList>
    </citation>
    <scope>NUCLEOTIDE SEQUENCE [LARGE SCALE GENOMIC DNA]</scope>
    <source>
        <strain evidence="7 8">NBRC 15940</strain>
    </source>
</reference>
<keyword evidence="8" id="KW-1185">Reference proteome</keyword>
<evidence type="ECO:0000259" key="6">
    <source>
        <dbReference type="Pfam" id="PF00924"/>
    </source>
</evidence>
<evidence type="ECO:0000256" key="4">
    <source>
        <dbReference type="ARBA" id="ARBA00023136"/>
    </source>
</evidence>
<comment type="caution">
    <text evidence="7">The sequence shown here is derived from an EMBL/GenBank/DDBJ whole genome shotgun (WGS) entry which is preliminary data.</text>
</comment>
<keyword evidence="3 5" id="KW-1133">Transmembrane helix</keyword>
<evidence type="ECO:0000256" key="5">
    <source>
        <dbReference type="SAM" id="Phobius"/>
    </source>
</evidence>
<feature type="transmembrane region" description="Helical" evidence="5">
    <location>
        <begin position="78"/>
        <end position="99"/>
    </location>
</feature>
<proteinExistence type="predicted"/>
<keyword evidence="2 5" id="KW-0812">Transmembrane</keyword>
<dbReference type="GO" id="GO:0005886">
    <property type="term" value="C:plasma membrane"/>
    <property type="evidence" value="ECO:0007669"/>
    <property type="project" value="TreeGrafter"/>
</dbReference>
<feature type="transmembrane region" description="Helical" evidence="5">
    <location>
        <begin position="146"/>
        <end position="167"/>
    </location>
</feature>
<sequence length="435" mass="50152">MPQLFALIDSSFLHYWLNDESLHQVMGFQLLATLLIFTVAFAVGELNRRLILRPIIRLIYNQNPELPNKITDLKLLRYISFFANMLIVYFLVGSIPSLLDKIHLLIEKSALVILLFLGAKLVLVFLELADYVYARKSNEKRSPLRGYIGVIGFFLYTVVVVWSLSIIINESPFALLSTLAGFTAIILLAFRDTIMSLYASIVIQHGHLVEVGDWIEIPKEGVDGEVLEISLNVVKVQNWDFTIMTFPTYKLVGESFKNWQGMRKTGSRRIKRQFHIDQHTIRFLSPAEVEQVKNRLPLLEGLTEEEDLHQFGRVEEDPITNYVTNLTLFRTYLECYLKAHPKVYNTEYSMVREREPSAVGIPVEVYCFADRPDWVYYEKVQAAILDHIFAVMPLFKLRPYQREGAFSGRSSGSSAEYFFGMESREHGYPEIDPIN</sequence>
<feature type="transmembrane region" description="Helical" evidence="5">
    <location>
        <begin position="22"/>
        <end position="43"/>
    </location>
</feature>
<dbReference type="EMBL" id="BQKE01000003">
    <property type="protein sequence ID" value="GJM63853.1"/>
    <property type="molecule type" value="Genomic_DNA"/>
</dbReference>
<dbReference type="GO" id="GO:0008381">
    <property type="term" value="F:mechanosensitive monoatomic ion channel activity"/>
    <property type="evidence" value="ECO:0007669"/>
    <property type="project" value="InterPro"/>
</dbReference>
<dbReference type="InterPro" id="IPR023408">
    <property type="entry name" value="MscS_beta-dom_sf"/>
</dbReference>
<dbReference type="Pfam" id="PF00924">
    <property type="entry name" value="MS_channel_2nd"/>
    <property type="match status" value="1"/>
</dbReference>
<evidence type="ECO:0000256" key="3">
    <source>
        <dbReference type="ARBA" id="ARBA00022989"/>
    </source>
</evidence>
<evidence type="ECO:0000256" key="1">
    <source>
        <dbReference type="ARBA" id="ARBA00004370"/>
    </source>
</evidence>
<dbReference type="Gene3D" id="2.30.30.60">
    <property type="match status" value="1"/>
</dbReference>
<dbReference type="PANTHER" id="PTHR30414:SF0">
    <property type="entry name" value="MINICONDUCTANCE MECHANOSENSITIVE CHANNEL YBDG"/>
    <property type="match status" value="1"/>
</dbReference>
<dbReference type="PANTHER" id="PTHR30414">
    <property type="entry name" value="MINICONDUCTANCE MECHANOSENSITIVE CHANNEL YBDG"/>
    <property type="match status" value="1"/>
</dbReference>
<dbReference type="InterPro" id="IPR006685">
    <property type="entry name" value="MscS_channel_2nd"/>
</dbReference>
<evidence type="ECO:0000256" key="2">
    <source>
        <dbReference type="ARBA" id="ARBA00022692"/>
    </source>
</evidence>
<accession>A0AAN5APH8</accession>
<dbReference type="InterPro" id="IPR010920">
    <property type="entry name" value="LSM_dom_sf"/>
</dbReference>
<keyword evidence="4 5" id="KW-0472">Membrane</keyword>
<dbReference type="RefSeq" id="WP_338238957.1">
    <property type="nucleotide sequence ID" value="NZ_BQKE01000003.1"/>
</dbReference>
<dbReference type="AlphaFoldDB" id="A0AAN5APH8"/>
<feature type="domain" description="Mechanosensitive ion channel MscS" evidence="6">
    <location>
        <begin position="192"/>
        <end position="260"/>
    </location>
</feature>
<evidence type="ECO:0000313" key="8">
    <source>
        <dbReference type="Proteomes" id="UP001310022"/>
    </source>
</evidence>
<feature type="transmembrane region" description="Helical" evidence="5">
    <location>
        <begin position="111"/>
        <end position="134"/>
    </location>
</feature>
<gene>
    <name evidence="7" type="ORF">PEDI_44050</name>
</gene>
<dbReference type="GO" id="GO:0071470">
    <property type="term" value="P:cellular response to osmotic stress"/>
    <property type="evidence" value="ECO:0007669"/>
    <property type="project" value="InterPro"/>
</dbReference>
<comment type="subcellular location">
    <subcellularLocation>
        <location evidence="1">Membrane</location>
    </subcellularLocation>
</comment>
<name>A0AAN5APH8_9BACT</name>